<protein>
    <recommendedName>
        <fullName evidence="3">AB hydrolase-1 domain-containing protein</fullName>
    </recommendedName>
</protein>
<feature type="compositionally biased region" description="Low complexity" evidence="1">
    <location>
        <begin position="288"/>
        <end position="300"/>
    </location>
</feature>
<dbReference type="AlphaFoldDB" id="A0A835Y200"/>
<feature type="compositionally biased region" description="Polar residues" evidence="1">
    <location>
        <begin position="301"/>
        <end position="314"/>
    </location>
</feature>
<dbReference type="OrthoDB" id="19657at2759"/>
<reference evidence="4" key="1">
    <citation type="journal article" date="2020" name="bioRxiv">
        <title>Comparative genomics of Chlamydomonas.</title>
        <authorList>
            <person name="Craig R.J."/>
            <person name="Hasan A.R."/>
            <person name="Ness R.W."/>
            <person name="Keightley P.D."/>
        </authorList>
    </citation>
    <scope>NUCLEOTIDE SEQUENCE</scope>
    <source>
        <strain evidence="4">CCAP 11/70</strain>
    </source>
</reference>
<dbReference type="Gene3D" id="3.40.50.1820">
    <property type="entry name" value="alpha/beta hydrolase"/>
    <property type="match status" value="2"/>
</dbReference>
<organism evidence="4 5">
    <name type="scientific">Edaphochlamys debaryana</name>
    <dbReference type="NCBI Taxonomy" id="47281"/>
    <lineage>
        <taxon>Eukaryota</taxon>
        <taxon>Viridiplantae</taxon>
        <taxon>Chlorophyta</taxon>
        <taxon>core chlorophytes</taxon>
        <taxon>Chlorophyceae</taxon>
        <taxon>CS clade</taxon>
        <taxon>Chlamydomonadales</taxon>
        <taxon>Chlamydomonadales incertae sedis</taxon>
        <taxon>Edaphochlamys</taxon>
    </lineage>
</organism>
<feature type="compositionally biased region" description="Low complexity" evidence="1">
    <location>
        <begin position="58"/>
        <end position="90"/>
    </location>
</feature>
<dbReference type="Pfam" id="PF00561">
    <property type="entry name" value="Abhydrolase_1"/>
    <property type="match status" value="1"/>
</dbReference>
<keyword evidence="2" id="KW-0472">Membrane</keyword>
<evidence type="ECO:0000259" key="3">
    <source>
        <dbReference type="Pfam" id="PF00561"/>
    </source>
</evidence>
<keyword evidence="2" id="KW-0812">Transmembrane</keyword>
<name>A0A835Y200_9CHLO</name>
<feature type="transmembrane region" description="Helical" evidence="2">
    <location>
        <begin position="466"/>
        <end position="491"/>
    </location>
</feature>
<feature type="compositionally biased region" description="Low complexity" evidence="1">
    <location>
        <begin position="586"/>
        <end position="605"/>
    </location>
</feature>
<dbReference type="SUPFAM" id="SSF53474">
    <property type="entry name" value="alpha/beta-Hydrolases"/>
    <property type="match status" value="2"/>
</dbReference>
<feature type="region of interest" description="Disordered" evidence="1">
    <location>
        <begin position="586"/>
        <end position="610"/>
    </location>
</feature>
<feature type="region of interest" description="Disordered" evidence="1">
    <location>
        <begin position="285"/>
        <end position="327"/>
    </location>
</feature>
<dbReference type="PANTHER" id="PTHR43689">
    <property type="entry name" value="HYDROLASE"/>
    <property type="match status" value="1"/>
</dbReference>
<evidence type="ECO:0000313" key="4">
    <source>
        <dbReference type="EMBL" id="KAG2492621.1"/>
    </source>
</evidence>
<feature type="region of interest" description="Disordered" evidence="1">
    <location>
        <begin position="32"/>
        <end position="91"/>
    </location>
</feature>
<feature type="compositionally biased region" description="Low complexity" evidence="1">
    <location>
        <begin position="315"/>
        <end position="327"/>
    </location>
</feature>
<dbReference type="InterPro" id="IPR029058">
    <property type="entry name" value="AB_hydrolase_fold"/>
</dbReference>
<evidence type="ECO:0000256" key="1">
    <source>
        <dbReference type="SAM" id="MobiDB-lite"/>
    </source>
</evidence>
<sequence>MWGLKSASSWAPSTRRGQRMLSAWLQRCSDAVQPETKGGRGDTASTSCLISRPASGGSATRPRATVVARAAAAAAPSSSPEPSPSTSEASKQQVNFDLDYVPSLGPALEFLSVLLPVLACLVLYKTTGRWHGGALAAKLGAVLAAAAGASLTRAALLEREYKARERAFSALGDPDSHFRRIGELGVHVKAKAADPAVLRAAAQAGELTAAHCYHGFGANLASYGLVQARLAAALAGVVTAHDMPGFGLTERPPDMSAYYLTYNGRLGRLVMDAELRAMGLEGAGGAGSAEAGPGAPSLSGTARTPKTGSPREQQAGSAADPGAAVPGGSASGGLRRILIGHSLGGACAALEAVTHPEGLAALVLVAPAIFAFPGPDYAGVTLTPDRPPPQAATAAGAATAPADAASTAAAAARAALQLGPEPPGSHVTDPPTVRRLYPRTSGAAAPGGRTGGKAAQRGGVLRALRAGLAALASALLLLVLRLLAPIITALLRSLVRRRAFWHKGLQQAYYDPALVTPAIVDAYRLPQLVRGWEGGMVNFLLARLAGSRARLSFRPEQGPGPGGPVTGSAAVAEALAASEADTEAAAAARASAPPAADGAAAGPEPAHADDDDLASRLSALVASRRLPVLLVHGLQDRLVPASNSQRLARMLPGCELVLLDRCGHMPQEEAPELFVDLVADFAAGVAGGGGGGGAARAEAGGSA</sequence>
<keyword evidence="5" id="KW-1185">Reference proteome</keyword>
<feature type="domain" description="AB hydrolase-1" evidence="3">
    <location>
        <begin position="214"/>
        <end position="373"/>
    </location>
</feature>
<dbReference type="EMBL" id="JAEHOE010000043">
    <property type="protein sequence ID" value="KAG2492621.1"/>
    <property type="molecule type" value="Genomic_DNA"/>
</dbReference>
<dbReference type="Proteomes" id="UP000612055">
    <property type="component" value="Unassembled WGS sequence"/>
</dbReference>
<proteinExistence type="predicted"/>
<keyword evidence="2" id="KW-1133">Transmembrane helix</keyword>
<dbReference type="InterPro" id="IPR000073">
    <property type="entry name" value="AB_hydrolase_1"/>
</dbReference>
<dbReference type="PANTHER" id="PTHR43689:SF1">
    <property type="entry name" value="ALPHA_BETA-HYDROLASES SUPERFAMILY PROTEIN"/>
    <property type="match status" value="1"/>
</dbReference>
<comment type="caution">
    <text evidence="4">The sequence shown here is derived from an EMBL/GenBank/DDBJ whole genome shotgun (WGS) entry which is preliminary data.</text>
</comment>
<gene>
    <name evidence="4" type="ORF">HYH03_009037</name>
</gene>
<evidence type="ECO:0000256" key="2">
    <source>
        <dbReference type="SAM" id="Phobius"/>
    </source>
</evidence>
<accession>A0A835Y200</accession>
<evidence type="ECO:0000313" key="5">
    <source>
        <dbReference type="Proteomes" id="UP000612055"/>
    </source>
</evidence>